<evidence type="ECO:0000256" key="3">
    <source>
        <dbReference type="ARBA" id="ARBA00022679"/>
    </source>
</evidence>
<evidence type="ECO:0000256" key="2">
    <source>
        <dbReference type="ARBA" id="ARBA00022490"/>
    </source>
</evidence>
<evidence type="ECO:0000256" key="1">
    <source>
        <dbReference type="ARBA" id="ARBA00004821"/>
    </source>
</evidence>
<dbReference type="GO" id="GO:0033819">
    <property type="term" value="F:lipoyl(octanoyl) transferase activity"/>
    <property type="evidence" value="ECO:0007669"/>
    <property type="project" value="UniProtKB-EC"/>
</dbReference>
<dbReference type="InterPro" id="IPR045864">
    <property type="entry name" value="aa-tRNA-synth_II/BPL/LPL"/>
</dbReference>
<protein>
    <recommendedName>
        <fullName evidence="6 7">Octanoyltransferase</fullName>
        <ecNumber evidence="6 7">2.3.1.181</ecNumber>
    </recommendedName>
    <alternativeName>
        <fullName evidence="6">Lipoate-protein ligase B</fullName>
    </alternativeName>
    <alternativeName>
        <fullName evidence="6">Lipoyl/octanoyl transferase</fullName>
    </alternativeName>
    <alternativeName>
        <fullName evidence="6">Octanoyl-[acyl-carrier-protein]-protein N-octanoyltransferase</fullName>
    </alternativeName>
</protein>
<organism evidence="12 13">
    <name type="scientific">Ignatzschineria indica</name>
    <dbReference type="NCBI Taxonomy" id="472583"/>
    <lineage>
        <taxon>Bacteria</taxon>
        <taxon>Pseudomonadati</taxon>
        <taxon>Pseudomonadota</taxon>
        <taxon>Gammaproteobacteria</taxon>
        <taxon>Cardiobacteriales</taxon>
        <taxon>Ignatzschineriaceae</taxon>
        <taxon>Ignatzschineria</taxon>
    </lineage>
</organism>
<dbReference type="GO" id="GO:0005737">
    <property type="term" value="C:cytoplasm"/>
    <property type="evidence" value="ECO:0007669"/>
    <property type="project" value="UniProtKB-SubCell"/>
</dbReference>
<dbReference type="HAMAP" id="MF_00013">
    <property type="entry name" value="LipB"/>
    <property type="match status" value="1"/>
</dbReference>
<gene>
    <name evidence="6" type="primary">lipB</name>
    <name evidence="12" type="ORF">DC082_03755</name>
</gene>
<accession>A0A2U2AN59</accession>
<name>A0A2U2AN59_9GAMM</name>
<feature type="binding site" evidence="6 9">
    <location>
        <begin position="66"/>
        <end position="73"/>
    </location>
    <ligand>
        <name>substrate</name>
    </ligand>
</feature>
<evidence type="ECO:0000256" key="9">
    <source>
        <dbReference type="PIRSR" id="PIRSR016262-2"/>
    </source>
</evidence>
<dbReference type="AlphaFoldDB" id="A0A2U2AN59"/>
<comment type="function">
    <text evidence="5 6 7">Catalyzes the transfer of endogenously produced octanoic acid from octanoyl-acyl-carrier-protein onto the lipoyl domains of lipoate-dependent enzymes. Lipoyl-ACP can also act as a substrate although octanoyl-ACP is likely to be the physiological substrate.</text>
</comment>
<dbReference type="InterPro" id="IPR000544">
    <property type="entry name" value="Octanoyltransferase"/>
</dbReference>
<feature type="site" description="Lowers pKa of active site Cys" evidence="6 10">
    <location>
        <position position="130"/>
    </location>
</feature>
<evidence type="ECO:0000256" key="4">
    <source>
        <dbReference type="ARBA" id="ARBA00023315"/>
    </source>
</evidence>
<feature type="binding site" evidence="6 9">
    <location>
        <begin position="146"/>
        <end position="148"/>
    </location>
    <ligand>
        <name>substrate</name>
    </ligand>
</feature>
<comment type="similarity">
    <text evidence="6 7">Belongs to the LipB family.</text>
</comment>
<dbReference type="Gene3D" id="3.30.930.10">
    <property type="entry name" value="Bira Bifunctional Protein, Domain 2"/>
    <property type="match status" value="1"/>
</dbReference>
<comment type="catalytic activity">
    <reaction evidence="6 7">
        <text>octanoyl-[ACP] + L-lysyl-[protein] = N(6)-octanoyl-L-lysyl-[protein] + holo-[ACP] + H(+)</text>
        <dbReference type="Rhea" id="RHEA:17665"/>
        <dbReference type="Rhea" id="RHEA-COMP:9636"/>
        <dbReference type="Rhea" id="RHEA-COMP:9685"/>
        <dbReference type="Rhea" id="RHEA-COMP:9752"/>
        <dbReference type="Rhea" id="RHEA-COMP:9928"/>
        <dbReference type="ChEBI" id="CHEBI:15378"/>
        <dbReference type="ChEBI" id="CHEBI:29969"/>
        <dbReference type="ChEBI" id="CHEBI:64479"/>
        <dbReference type="ChEBI" id="CHEBI:78463"/>
        <dbReference type="ChEBI" id="CHEBI:78809"/>
        <dbReference type="EC" id="2.3.1.181"/>
    </reaction>
</comment>
<evidence type="ECO:0000313" key="13">
    <source>
        <dbReference type="Proteomes" id="UP000244948"/>
    </source>
</evidence>
<comment type="pathway">
    <text evidence="1 6 7">Protein modification; protein lipoylation via endogenous pathway; protein N(6)-(lipoyl)lysine from octanoyl-[acyl-carrier-protein]: step 1/2.</text>
</comment>
<comment type="caution">
    <text evidence="12">The sequence shown here is derived from an EMBL/GenBank/DDBJ whole genome shotgun (WGS) entry which is preliminary data.</text>
</comment>
<evidence type="ECO:0000256" key="7">
    <source>
        <dbReference type="PIRNR" id="PIRNR016262"/>
    </source>
</evidence>
<feature type="active site" description="Acyl-thioester intermediate" evidence="6 8">
    <location>
        <position position="164"/>
    </location>
</feature>
<dbReference type="CDD" id="cd16444">
    <property type="entry name" value="LipB"/>
    <property type="match status" value="1"/>
</dbReference>
<dbReference type="SUPFAM" id="SSF55681">
    <property type="entry name" value="Class II aaRS and biotin synthetases"/>
    <property type="match status" value="1"/>
</dbReference>
<dbReference type="Pfam" id="PF21948">
    <property type="entry name" value="LplA-B_cat"/>
    <property type="match status" value="1"/>
</dbReference>
<dbReference type="GO" id="GO:0009249">
    <property type="term" value="P:protein lipoylation"/>
    <property type="evidence" value="ECO:0007669"/>
    <property type="project" value="InterPro"/>
</dbReference>
<feature type="domain" description="BPL/LPL catalytic" evidence="11">
    <location>
        <begin position="27"/>
        <end position="202"/>
    </location>
</feature>
<evidence type="ECO:0000256" key="10">
    <source>
        <dbReference type="PIRSR" id="PIRSR016262-3"/>
    </source>
</evidence>
<feature type="binding site" evidence="6 9">
    <location>
        <begin position="133"/>
        <end position="135"/>
    </location>
    <ligand>
        <name>substrate</name>
    </ligand>
</feature>
<dbReference type="PANTHER" id="PTHR10993:SF7">
    <property type="entry name" value="LIPOYLTRANSFERASE 2, MITOCHONDRIAL-RELATED"/>
    <property type="match status" value="1"/>
</dbReference>
<evidence type="ECO:0000256" key="8">
    <source>
        <dbReference type="PIRSR" id="PIRSR016262-1"/>
    </source>
</evidence>
<dbReference type="InterPro" id="IPR020605">
    <property type="entry name" value="Octanoyltransferase_CS"/>
</dbReference>
<keyword evidence="3 6" id="KW-0808">Transferase</keyword>
<comment type="miscellaneous">
    <text evidence="6">In the reaction, the free carboxyl group of octanoic acid is attached via an amide linkage to the epsilon-amino group of a specific lysine residue of lipoyl domains of lipoate-dependent enzymes.</text>
</comment>
<keyword evidence="13" id="KW-1185">Reference proteome</keyword>
<dbReference type="PROSITE" id="PS01313">
    <property type="entry name" value="LIPB"/>
    <property type="match status" value="1"/>
</dbReference>
<dbReference type="Proteomes" id="UP000244948">
    <property type="component" value="Unassembled WGS sequence"/>
</dbReference>
<proteinExistence type="inferred from homology"/>
<dbReference type="EC" id="2.3.1.181" evidence="6 7"/>
<evidence type="ECO:0000259" key="11">
    <source>
        <dbReference type="PROSITE" id="PS51733"/>
    </source>
</evidence>
<reference evidence="12 13" key="1">
    <citation type="journal article" date="2018" name="Genome Announc.">
        <title>Ignatzschineria cameli sp. nov., isolated from necrotic foot tissue of dromedaries (Camelus dromedarius) and associated maggots (Wohlfahrtia species) in Dubai.</title>
        <authorList>
            <person name="Tsang C.C."/>
            <person name="Tang J.Y."/>
            <person name="Fong J.Y."/>
            <person name="Kinne J."/>
            <person name="Lee H.H."/>
            <person name="Joseph M."/>
            <person name="Jose S."/>
            <person name="Schuster R.K."/>
            <person name="Tang Y."/>
            <person name="Sivakumar S."/>
            <person name="Chen J.H."/>
            <person name="Teng J.L."/>
            <person name="Lau S.K."/>
            <person name="Wernery U."/>
            <person name="Woo P.C."/>
        </authorList>
    </citation>
    <scope>NUCLEOTIDE SEQUENCE [LARGE SCALE GENOMIC DNA]</scope>
    <source>
        <strain evidence="12 13">KCTC 22643</strain>
    </source>
</reference>
<dbReference type="FunFam" id="3.30.930.10:FF:000020">
    <property type="entry name" value="Octanoyltransferase"/>
    <property type="match status" value="1"/>
</dbReference>
<dbReference type="NCBIfam" id="TIGR00214">
    <property type="entry name" value="lipB"/>
    <property type="match status" value="1"/>
</dbReference>
<dbReference type="PANTHER" id="PTHR10993">
    <property type="entry name" value="OCTANOYLTRANSFERASE"/>
    <property type="match status" value="1"/>
</dbReference>
<keyword evidence="2 6" id="KW-0963">Cytoplasm</keyword>
<dbReference type="PIRSF" id="PIRSF016262">
    <property type="entry name" value="LPLase"/>
    <property type="match status" value="1"/>
</dbReference>
<evidence type="ECO:0000313" key="12">
    <source>
        <dbReference type="EMBL" id="PWD84654.1"/>
    </source>
</evidence>
<dbReference type="InterPro" id="IPR004143">
    <property type="entry name" value="BPL_LPL_catalytic"/>
</dbReference>
<dbReference type="NCBIfam" id="NF010922">
    <property type="entry name" value="PRK14342.1"/>
    <property type="match status" value="1"/>
</dbReference>
<sequence length="222" mass="24478">MIVRYLGLAPYQEVYEEMKHFTESRTEETPDELWVVEHPPVYTQGQNGKPEHILNPAMIPIVQVDRGGQVTYHGPGQLVVYTLIDFKKRGCGVRSLIRALENAVIATLADYGIEGSGDVSAPGVYVDGKKIAALGLRIRKGSVYHGLSLNVAMDLTPFSGINPCGYQGLEVIQMIDFIPTISLSEVTEHLVGHLEYYLDPLQLQQSITDRGLLIKEGSDPSL</sequence>
<keyword evidence="4 6" id="KW-0012">Acyltransferase</keyword>
<evidence type="ECO:0000256" key="5">
    <source>
        <dbReference type="ARBA" id="ARBA00024732"/>
    </source>
</evidence>
<dbReference type="PROSITE" id="PS51733">
    <property type="entry name" value="BPL_LPL_CATALYTIC"/>
    <property type="match status" value="1"/>
</dbReference>
<evidence type="ECO:0000256" key="6">
    <source>
        <dbReference type="HAMAP-Rule" id="MF_00013"/>
    </source>
</evidence>
<dbReference type="RefSeq" id="WP_109235813.1">
    <property type="nucleotide sequence ID" value="NZ_BMXZ01000001.1"/>
</dbReference>
<dbReference type="EMBL" id="QEWR01000002">
    <property type="protein sequence ID" value="PWD84654.1"/>
    <property type="molecule type" value="Genomic_DNA"/>
</dbReference>
<dbReference type="UniPathway" id="UPA00538">
    <property type="reaction ID" value="UER00592"/>
</dbReference>
<comment type="subcellular location">
    <subcellularLocation>
        <location evidence="6">Cytoplasm</location>
    </subcellularLocation>
</comment>